<dbReference type="EMBL" id="JACGWN010000008">
    <property type="protein sequence ID" value="KAL0440347.1"/>
    <property type="molecule type" value="Genomic_DNA"/>
</dbReference>
<evidence type="ECO:0000313" key="1">
    <source>
        <dbReference type="EMBL" id="KAL0440347.1"/>
    </source>
</evidence>
<proteinExistence type="predicted"/>
<reference evidence="1" key="2">
    <citation type="journal article" date="2024" name="Plant">
        <title>Genomic evolution and insights into agronomic trait innovations of Sesamum species.</title>
        <authorList>
            <person name="Miao H."/>
            <person name="Wang L."/>
            <person name="Qu L."/>
            <person name="Liu H."/>
            <person name="Sun Y."/>
            <person name="Le M."/>
            <person name="Wang Q."/>
            <person name="Wei S."/>
            <person name="Zheng Y."/>
            <person name="Lin W."/>
            <person name="Duan Y."/>
            <person name="Cao H."/>
            <person name="Xiong S."/>
            <person name="Wang X."/>
            <person name="Wei L."/>
            <person name="Li C."/>
            <person name="Ma Q."/>
            <person name="Ju M."/>
            <person name="Zhao R."/>
            <person name="Li G."/>
            <person name="Mu C."/>
            <person name="Tian Q."/>
            <person name="Mei H."/>
            <person name="Zhang T."/>
            <person name="Gao T."/>
            <person name="Zhang H."/>
        </authorList>
    </citation>
    <scope>NUCLEOTIDE SEQUENCE</scope>
    <source>
        <strain evidence="1">KEN1</strain>
    </source>
</reference>
<organism evidence="1">
    <name type="scientific">Sesamum latifolium</name>
    <dbReference type="NCBI Taxonomy" id="2727402"/>
    <lineage>
        <taxon>Eukaryota</taxon>
        <taxon>Viridiplantae</taxon>
        <taxon>Streptophyta</taxon>
        <taxon>Embryophyta</taxon>
        <taxon>Tracheophyta</taxon>
        <taxon>Spermatophyta</taxon>
        <taxon>Magnoliopsida</taxon>
        <taxon>eudicotyledons</taxon>
        <taxon>Gunneridae</taxon>
        <taxon>Pentapetalae</taxon>
        <taxon>asterids</taxon>
        <taxon>lamiids</taxon>
        <taxon>Lamiales</taxon>
        <taxon>Pedaliaceae</taxon>
        <taxon>Sesamum</taxon>
    </lineage>
</organism>
<comment type="caution">
    <text evidence="1">The sequence shown here is derived from an EMBL/GenBank/DDBJ whole genome shotgun (WGS) entry which is preliminary data.</text>
</comment>
<name>A0AAW2WFB9_9LAMI</name>
<gene>
    <name evidence="1" type="ORF">Slati_2517700</name>
</gene>
<dbReference type="AlphaFoldDB" id="A0AAW2WFB9"/>
<reference evidence="1" key="1">
    <citation type="submission" date="2020-06" db="EMBL/GenBank/DDBJ databases">
        <authorList>
            <person name="Li T."/>
            <person name="Hu X."/>
            <person name="Zhang T."/>
            <person name="Song X."/>
            <person name="Zhang H."/>
            <person name="Dai N."/>
            <person name="Sheng W."/>
            <person name="Hou X."/>
            <person name="Wei L."/>
        </authorList>
    </citation>
    <scope>NUCLEOTIDE SEQUENCE</scope>
    <source>
        <strain evidence="1">KEN1</strain>
        <tissue evidence="1">Leaf</tissue>
    </source>
</reference>
<sequence length="96" mass="10378">MAFTTRFLSRSTRQAYAGQSVLRSEYGVQFRSFAKGAGPAPTALKGDVSEIGRAGGTLRSVLECTLLAKAPLKELRGNSSLRRIEYSCKIVDPNVP</sequence>
<protein>
    <submittedName>
        <fullName evidence="1">Uncharacterized protein</fullName>
    </submittedName>
</protein>
<accession>A0AAW2WFB9</accession>